<dbReference type="EMBL" id="QZEY01000010">
    <property type="protein sequence ID" value="RJL29981.1"/>
    <property type="molecule type" value="Genomic_DNA"/>
</dbReference>
<evidence type="ECO:0000259" key="13">
    <source>
        <dbReference type="Pfam" id="PF23539"/>
    </source>
</evidence>
<dbReference type="InterPro" id="IPR003594">
    <property type="entry name" value="HATPase_dom"/>
</dbReference>
<keyword evidence="5" id="KW-0547">Nucleotide-binding</keyword>
<keyword evidence="4" id="KW-0808">Transferase</keyword>
<comment type="caution">
    <text evidence="14">The sequence shown here is derived from an EMBL/GenBank/DDBJ whole genome shotgun (WGS) entry which is preliminary data.</text>
</comment>
<reference evidence="14 15" key="1">
    <citation type="submission" date="2018-09" db="EMBL/GenBank/DDBJ databases">
        <title>YIM 75507 draft genome.</title>
        <authorList>
            <person name="Tang S."/>
            <person name="Feng Y."/>
        </authorList>
    </citation>
    <scope>NUCLEOTIDE SEQUENCE [LARGE SCALE GENOMIC DNA]</scope>
    <source>
        <strain evidence="14 15">YIM 75507</strain>
    </source>
</reference>
<evidence type="ECO:0000256" key="1">
    <source>
        <dbReference type="ARBA" id="ARBA00000085"/>
    </source>
</evidence>
<organism evidence="14 15">
    <name type="scientific">Bailinhaonella thermotolerans</name>
    <dbReference type="NCBI Taxonomy" id="1070861"/>
    <lineage>
        <taxon>Bacteria</taxon>
        <taxon>Bacillati</taxon>
        <taxon>Actinomycetota</taxon>
        <taxon>Actinomycetes</taxon>
        <taxon>Streptosporangiales</taxon>
        <taxon>Streptosporangiaceae</taxon>
        <taxon>Bailinhaonella</taxon>
    </lineage>
</organism>
<dbReference type="EC" id="2.7.13.3" evidence="2"/>
<keyword evidence="6 14" id="KW-0418">Kinase</keyword>
<dbReference type="Gene3D" id="1.20.5.1930">
    <property type="match status" value="1"/>
</dbReference>
<dbReference type="InterPro" id="IPR050482">
    <property type="entry name" value="Sensor_HK_TwoCompSys"/>
</dbReference>
<evidence type="ECO:0000256" key="2">
    <source>
        <dbReference type="ARBA" id="ARBA00012438"/>
    </source>
</evidence>
<dbReference type="GO" id="GO:0016020">
    <property type="term" value="C:membrane"/>
    <property type="evidence" value="ECO:0007669"/>
    <property type="project" value="InterPro"/>
</dbReference>
<accession>A0A3A4AM22</accession>
<dbReference type="GO" id="GO:0005524">
    <property type="term" value="F:ATP binding"/>
    <property type="evidence" value="ECO:0007669"/>
    <property type="project" value="UniProtKB-KW"/>
</dbReference>
<dbReference type="Proteomes" id="UP000265768">
    <property type="component" value="Unassembled WGS sequence"/>
</dbReference>
<evidence type="ECO:0000256" key="7">
    <source>
        <dbReference type="ARBA" id="ARBA00022840"/>
    </source>
</evidence>
<dbReference type="OrthoDB" id="227596at2"/>
<feature type="transmembrane region" description="Helical" evidence="10">
    <location>
        <begin position="48"/>
        <end position="66"/>
    </location>
</feature>
<evidence type="ECO:0000256" key="4">
    <source>
        <dbReference type="ARBA" id="ARBA00022679"/>
    </source>
</evidence>
<dbReference type="InterPro" id="IPR036890">
    <property type="entry name" value="HATPase_C_sf"/>
</dbReference>
<evidence type="ECO:0000259" key="11">
    <source>
        <dbReference type="Pfam" id="PF02518"/>
    </source>
</evidence>
<keyword evidence="8" id="KW-0902">Two-component regulatory system</keyword>
<evidence type="ECO:0000313" key="15">
    <source>
        <dbReference type="Proteomes" id="UP000265768"/>
    </source>
</evidence>
<dbReference type="InterPro" id="IPR055558">
    <property type="entry name" value="DUF7134"/>
</dbReference>
<keyword evidence="10" id="KW-1133">Transmembrane helix</keyword>
<dbReference type="PANTHER" id="PTHR24421">
    <property type="entry name" value="NITRATE/NITRITE SENSOR PROTEIN NARX-RELATED"/>
    <property type="match status" value="1"/>
</dbReference>
<dbReference type="GO" id="GO:0046983">
    <property type="term" value="F:protein dimerization activity"/>
    <property type="evidence" value="ECO:0007669"/>
    <property type="project" value="InterPro"/>
</dbReference>
<evidence type="ECO:0000256" key="9">
    <source>
        <dbReference type="SAM" id="Coils"/>
    </source>
</evidence>
<dbReference type="AlphaFoldDB" id="A0A3A4AM22"/>
<dbReference type="CDD" id="cd16917">
    <property type="entry name" value="HATPase_UhpB-NarQ-NarX-like"/>
    <property type="match status" value="1"/>
</dbReference>
<feature type="domain" description="DUF7134" evidence="13">
    <location>
        <begin position="19"/>
        <end position="142"/>
    </location>
</feature>
<evidence type="ECO:0000259" key="12">
    <source>
        <dbReference type="Pfam" id="PF07730"/>
    </source>
</evidence>
<keyword evidence="3" id="KW-0597">Phosphoprotein</keyword>
<dbReference type="Pfam" id="PF07730">
    <property type="entry name" value="HisKA_3"/>
    <property type="match status" value="1"/>
</dbReference>
<gene>
    <name evidence="14" type="ORF">D5H75_23855</name>
</gene>
<sequence length="391" mass="41793">MSALSVVSGVSRRVKAVPPLVQDALLALVVLGAQLAPFVRDGDERAEVYAWQGYLVVALSVVPILWRRRAPLICLIACSLVLASYDLWGPLPSQPIWYASLVLTYTMAARSAKWVRWVGLVGNIVGGLLLVGSFDTAMRGVVLYVTAYAMGRVTAMRLEHAAALEDRALRLERERELEAERAAAEERARIARDMHDVLAHAVSLMVVQAEAGPVVVRSAPDRAEAAFDAIAKAGRDAMAQLRRMLGVLKEGEGARSPQPTLARLPELAEEVSRSGLAVELHQEGDPRPVPPEVEIAAYRIVQEALTNVVKHAAATRADIRLIWQDADLLLTVTDDGRGRAARGAAWSGGNGLIGIRERAAATGGSASAGPRAGTPGFQVSVRLPLSVPVTA</sequence>
<keyword evidence="9" id="KW-0175">Coiled coil</keyword>
<evidence type="ECO:0000256" key="6">
    <source>
        <dbReference type="ARBA" id="ARBA00022777"/>
    </source>
</evidence>
<dbReference type="Pfam" id="PF02518">
    <property type="entry name" value="HATPase_c"/>
    <property type="match status" value="1"/>
</dbReference>
<feature type="coiled-coil region" evidence="9">
    <location>
        <begin position="161"/>
        <end position="194"/>
    </location>
</feature>
<protein>
    <recommendedName>
        <fullName evidence="2">histidine kinase</fullName>
        <ecNumber evidence="2">2.7.13.3</ecNumber>
    </recommendedName>
</protein>
<keyword evidence="15" id="KW-1185">Reference proteome</keyword>
<dbReference type="PANTHER" id="PTHR24421:SF10">
    <property type="entry name" value="NITRATE_NITRITE SENSOR PROTEIN NARQ"/>
    <property type="match status" value="1"/>
</dbReference>
<feature type="domain" description="Histidine kinase/HSP90-like ATPase" evidence="11">
    <location>
        <begin position="294"/>
        <end position="385"/>
    </location>
</feature>
<evidence type="ECO:0000256" key="8">
    <source>
        <dbReference type="ARBA" id="ARBA00023012"/>
    </source>
</evidence>
<feature type="transmembrane region" description="Helical" evidence="10">
    <location>
        <begin position="114"/>
        <end position="134"/>
    </location>
</feature>
<evidence type="ECO:0000256" key="5">
    <source>
        <dbReference type="ARBA" id="ARBA00022741"/>
    </source>
</evidence>
<evidence type="ECO:0000313" key="14">
    <source>
        <dbReference type="EMBL" id="RJL29981.1"/>
    </source>
</evidence>
<comment type="catalytic activity">
    <reaction evidence="1">
        <text>ATP + protein L-histidine = ADP + protein N-phospho-L-histidine.</text>
        <dbReference type="EC" id="2.7.13.3"/>
    </reaction>
</comment>
<keyword evidence="7" id="KW-0067">ATP-binding</keyword>
<keyword evidence="10" id="KW-0472">Membrane</keyword>
<evidence type="ECO:0000256" key="3">
    <source>
        <dbReference type="ARBA" id="ARBA00022553"/>
    </source>
</evidence>
<proteinExistence type="predicted"/>
<name>A0A3A4AM22_9ACTN</name>
<dbReference type="Pfam" id="PF23539">
    <property type="entry name" value="DUF7134"/>
    <property type="match status" value="1"/>
</dbReference>
<dbReference type="GO" id="GO:0000155">
    <property type="term" value="F:phosphorelay sensor kinase activity"/>
    <property type="evidence" value="ECO:0007669"/>
    <property type="project" value="InterPro"/>
</dbReference>
<dbReference type="Gene3D" id="3.30.565.10">
    <property type="entry name" value="Histidine kinase-like ATPase, C-terminal domain"/>
    <property type="match status" value="1"/>
</dbReference>
<evidence type="ECO:0000256" key="10">
    <source>
        <dbReference type="SAM" id="Phobius"/>
    </source>
</evidence>
<feature type="domain" description="Signal transduction histidine kinase subgroup 3 dimerisation and phosphoacceptor" evidence="12">
    <location>
        <begin position="186"/>
        <end position="251"/>
    </location>
</feature>
<dbReference type="InterPro" id="IPR011712">
    <property type="entry name" value="Sig_transdc_His_kin_sub3_dim/P"/>
</dbReference>
<dbReference type="SUPFAM" id="SSF55874">
    <property type="entry name" value="ATPase domain of HSP90 chaperone/DNA topoisomerase II/histidine kinase"/>
    <property type="match status" value="1"/>
</dbReference>
<keyword evidence="10" id="KW-0812">Transmembrane</keyword>